<dbReference type="InterPro" id="IPR036388">
    <property type="entry name" value="WH-like_DNA-bd_sf"/>
</dbReference>
<comment type="caution">
    <text evidence="2">The sequence shown here is derived from an EMBL/GenBank/DDBJ whole genome shotgun (WGS) entry which is preliminary data.</text>
</comment>
<dbReference type="Gene3D" id="1.10.10.10">
    <property type="entry name" value="Winged helix-like DNA-binding domain superfamily/Winged helix DNA-binding domain"/>
    <property type="match status" value="1"/>
</dbReference>
<keyword evidence="3" id="KW-1185">Reference proteome</keyword>
<dbReference type="InterPro" id="IPR005149">
    <property type="entry name" value="Tscrpt_reg_PadR_N"/>
</dbReference>
<dbReference type="InterPro" id="IPR036390">
    <property type="entry name" value="WH_DNA-bd_sf"/>
</dbReference>
<dbReference type="PANTHER" id="PTHR33169">
    <property type="entry name" value="PADR-FAMILY TRANSCRIPTIONAL REGULATOR"/>
    <property type="match status" value="1"/>
</dbReference>
<dbReference type="RefSeq" id="WP_189005542.1">
    <property type="nucleotide sequence ID" value="NZ_BMOD01000019.1"/>
</dbReference>
<evidence type="ECO:0000313" key="2">
    <source>
        <dbReference type="EMBL" id="GGJ48978.1"/>
    </source>
</evidence>
<dbReference type="PANTHER" id="PTHR33169:SF14">
    <property type="entry name" value="TRANSCRIPTIONAL REGULATOR RV3488"/>
    <property type="match status" value="1"/>
</dbReference>
<dbReference type="SUPFAM" id="SSF46785">
    <property type="entry name" value="Winged helix' DNA-binding domain"/>
    <property type="match status" value="1"/>
</dbReference>
<dbReference type="InterPro" id="IPR052509">
    <property type="entry name" value="Metal_resp_DNA-bind_regulator"/>
</dbReference>
<gene>
    <name evidence="2" type="ORF">GCM10008938_38690</name>
</gene>
<protein>
    <submittedName>
        <fullName evidence="2">PadR family transcriptional regulator</fullName>
    </submittedName>
</protein>
<evidence type="ECO:0000259" key="1">
    <source>
        <dbReference type="Pfam" id="PF03551"/>
    </source>
</evidence>
<dbReference type="EMBL" id="BMOD01000019">
    <property type="protein sequence ID" value="GGJ48978.1"/>
    <property type="molecule type" value="Genomic_DNA"/>
</dbReference>
<reference evidence="3" key="1">
    <citation type="journal article" date="2019" name="Int. J. Syst. Evol. Microbiol.">
        <title>The Global Catalogue of Microorganisms (GCM) 10K type strain sequencing project: providing services to taxonomists for standard genome sequencing and annotation.</title>
        <authorList>
            <consortium name="The Broad Institute Genomics Platform"/>
            <consortium name="The Broad Institute Genome Sequencing Center for Infectious Disease"/>
            <person name="Wu L."/>
            <person name="Ma J."/>
        </authorList>
    </citation>
    <scope>NUCLEOTIDE SEQUENCE [LARGE SCALE GENOMIC DNA]</scope>
    <source>
        <strain evidence="3">JCM 14370</strain>
    </source>
</reference>
<evidence type="ECO:0000313" key="3">
    <source>
        <dbReference type="Proteomes" id="UP000632222"/>
    </source>
</evidence>
<sequence length="98" mass="11186">MPRAHDTSEPTLRVLHALAAQPDSWHHGYPISKTTGIKSGSLYPILIRLSERGYLESRWEPSEKEGRPARHAYRITASGQQFLREQAVLLQTLQLRLL</sequence>
<feature type="domain" description="Transcription regulator PadR N-terminal" evidence="1">
    <location>
        <begin position="27"/>
        <end position="85"/>
    </location>
</feature>
<name>A0ABQ2D827_9DEIO</name>
<organism evidence="2 3">
    <name type="scientific">Deinococcus roseus</name>
    <dbReference type="NCBI Taxonomy" id="392414"/>
    <lineage>
        <taxon>Bacteria</taxon>
        <taxon>Thermotogati</taxon>
        <taxon>Deinococcota</taxon>
        <taxon>Deinococci</taxon>
        <taxon>Deinococcales</taxon>
        <taxon>Deinococcaceae</taxon>
        <taxon>Deinococcus</taxon>
    </lineage>
</organism>
<dbReference type="Pfam" id="PF03551">
    <property type="entry name" value="PadR"/>
    <property type="match status" value="1"/>
</dbReference>
<accession>A0ABQ2D827</accession>
<dbReference type="Proteomes" id="UP000632222">
    <property type="component" value="Unassembled WGS sequence"/>
</dbReference>
<proteinExistence type="predicted"/>